<dbReference type="Proteomes" id="UP000241107">
    <property type="component" value="Unassembled WGS sequence"/>
</dbReference>
<dbReference type="EC" id="5.6.2.4" evidence="9"/>
<evidence type="ECO:0000313" key="15">
    <source>
        <dbReference type="EMBL" id="PSK38413.1"/>
    </source>
</evidence>
<feature type="binding site" evidence="11">
    <location>
        <begin position="32"/>
        <end position="39"/>
    </location>
    <ligand>
        <name>ATP</name>
        <dbReference type="ChEBI" id="CHEBI:30616"/>
    </ligand>
</feature>
<evidence type="ECO:0000259" key="14">
    <source>
        <dbReference type="PROSITE" id="PS51217"/>
    </source>
</evidence>
<dbReference type="STRING" id="418784.A0A2P7YR13"/>
<dbReference type="SUPFAM" id="SSF52540">
    <property type="entry name" value="P-loop containing nucleoside triphosphate hydrolases"/>
    <property type="match status" value="1"/>
</dbReference>
<dbReference type="RefSeq" id="XP_024713738.1">
    <property type="nucleotide sequence ID" value="XM_024858332.1"/>
</dbReference>
<comment type="catalytic activity">
    <reaction evidence="8">
        <text>Couples ATP hydrolysis with the unwinding of duplex DNA by translocating in the 3'-5' direction.</text>
        <dbReference type="EC" id="5.6.2.4"/>
    </reaction>
</comment>
<dbReference type="GeneID" id="36566365"/>
<gene>
    <name evidence="15" type="ORF">C7M61_002976</name>
</gene>
<dbReference type="InterPro" id="IPR027417">
    <property type="entry name" value="P-loop_NTPase"/>
</dbReference>
<dbReference type="VEuPathDB" id="FungiDB:C7M61_002976"/>
<feature type="domain" description="UvrD-like helicase C-terminal" evidence="14">
    <location>
        <begin position="317"/>
        <end position="622"/>
    </location>
</feature>
<dbReference type="PANTHER" id="PTHR11070:SF2">
    <property type="entry name" value="ATP-DEPENDENT DNA HELICASE SRS2"/>
    <property type="match status" value="1"/>
</dbReference>
<dbReference type="PROSITE" id="PS51198">
    <property type="entry name" value="UVRD_HELICASE_ATP_BIND"/>
    <property type="match status" value="1"/>
</dbReference>
<organism evidence="15 16">
    <name type="scientific">Candidozyma pseudohaemuli</name>
    <dbReference type="NCBI Taxonomy" id="418784"/>
    <lineage>
        <taxon>Eukaryota</taxon>
        <taxon>Fungi</taxon>
        <taxon>Dikarya</taxon>
        <taxon>Ascomycota</taxon>
        <taxon>Saccharomycotina</taxon>
        <taxon>Pichiomycetes</taxon>
        <taxon>Metschnikowiaceae</taxon>
        <taxon>Candidozyma</taxon>
    </lineage>
</organism>
<dbReference type="Pfam" id="PF00580">
    <property type="entry name" value="UvrD-helicase"/>
    <property type="match status" value="1"/>
</dbReference>
<keyword evidence="3 11" id="KW-0378">Hydrolase</keyword>
<dbReference type="Gene3D" id="1.10.486.10">
    <property type="entry name" value="PCRA, domain 4"/>
    <property type="match status" value="1"/>
</dbReference>
<keyword evidence="4 11" id="KW-0347">Helicase</keyword>
<evidence type="ECO:0000256" key="1">
    <source>
        <dbReference type="ARBA" id="ARBA00009922"/>
    </source>
</evidence>
<evidence type="ECO:0000256" key="10">
    <source>
        <dbReference type="ARBA" id="ARBA00048988"/>
    </source>
</evidence>
<evidence type="ECO:0000259" key="13">
    <source>
        <dbReference type="PROSITE" id="PS51198"/>
    </source>
</evidence>
<keyword evidence="2 11" id="KW-0547">Nucleotide-binding</keyword>
<feature type="region of interest" description="Disordered" evidence="12">
    <location>
        <begin position="778"/>
        <end position="839"/>
    </location>
</feature>
<comment type="caution">
    <text evidence="15">The sequence shown here is derived from an EMBL/GenBank/DDBJ whole genome shotgun (WGS) entry which is preliminary data.</text>
</comment>
<dbReference type="GO" id="GO:0005524">
    <property type="term" value="F:ATP binding"/>
    <property type="evidence" value="ECO:0007669"/>
    <property type="project" value="UniProtKB-UniRule"/>
</dbReference>
<evidence type="ECO:0000256" key="11">
    <source>
        <dbReference type="PROSITE-ProRule" id="PRU00560"/>
    </source>
</evidence>
<feature type="domain" description="UvrD-like helicase ATP-binding" evidence="13">
    <location>
        <begin position="11"/>
        <end position="316"/>
    </location>
</feature>
<dbReference type="Pfam" id="PF13361">
    <property type="entry name" value="UvrD_C"/>
    <property type="match status" value="1"/>
</dbReference>
<dbReference type="InterPro" id="IPR014017">
    <property type="entry name" value="DNA_helicase_UvrD-like_C"/>
</dbReference>
<dbReference type="GO" id="GO:0043138">
    <property type="term" value="F:3'-5' DNA helicase activity"/>
    <property type="evidence" value="ECO:0007669"/>
    <property type="project" value="UniProtKB-EC"/>
</dbReference>
<dbReference type="InterPro" id="IPR014016">
    <property type="entry name" value="UvrD-like_ATP-bd"/>
</dbReference>
<name>A0A2P7YR13_9ASCO</name>
<sequence>MLRILEKVYRGLNERQRQAVQAPANGILQIVAGPGTGKTKVLVARVAYLLLSEDISPEHIIVTTFTKKAANEMMDRLRELLRGTEIAVGKLLIGTFHSICYRIIQKYGTRVGLEGYSIADDRDSRQVLNEAILGLPDEKWDEIDQMEEIYTLPFKSNDDKYRGLDPKKLQKAISSLKARGLLPEDYAKEAQKNPLSLIVYQAYQERLAQNRVLDFDDCLLYCHRIVSRYPVLSYIEHTLVDEFQDTNEVQLQLMYHFAKGSLSDPELQNNVTIVGDPDQSIYAFRNAQSINFDKMRQYYKNHKLKVITLEENYRSTPGILSLSEKLMHQQAGRTMKELRSQSECAIEPVYGNFHLAEEEAAWVASRIKQIMTLPSFQHSDCAILVRSAYQTRAIETELARKKIPYFMVKGRAFWERKEVVAMMDYLRCVANENDRIAYLRCVNFPKRGFGPKAVAELESQIEKGGLVFQTLQNLANGSVSSSLGPKLRKSLDGFLQLIEKHRQALPDDVEGTDDLGSRLDKMFTGLYVQSGLQREFAENVDCELNIMEVKNQLVEYEMPEEDYLPDYLEEGEAPVPTEIEVSGQSFLQTFIASVRLFDTDPEQGEKDATPKVAVSTIHGAKGLEWPVVFVPGVSEGLLPASFAMTDEESVNEERRCFYVAVTRAKALLLLSSYVDGPSNGSWRGVEKVSRFLKGIVEKRSRQLSFKDLQVLEHLYDLLGKEKVELTDELIKKFHGQDAESKTRFNDYSVEFSSAREAKPVKRSPLNFLNQRSVGVSQKWNAPTPQKAVGSAPALFKPPRVSPSFAPQSAPQDTPVSLGVKRAPTYIPSRPKGKKRLGTR</sequence>
<dbReference type="InterPro" id="IPR013986">
    <property type="entry name" value="DExx_box_DNA_helicase_dom_sf"/>
</dbReference>
<dbReference type="PROSITE" id="PS51217">
    <property type="entry name" value="UVRD_HELICASE_CTER"/>
    <property type="match status" value="1"/>
</dbReference>
<evidence type="ECO:0000256" key="12">
    <source>
        <dbReference type="SAM" id="MobiDB-lite"/>
    </source>
</evidence>
<dbReference type="GO" id="GO:0016787">
    <property type="term" value="F:hydrolase activity"/>
    <property type="evidence" value="ECO:0007669"/>
    <property type="project" value="UniProtKB-UniRule"/>
</dbReference>
<keyword evidence="5 11" id="KW-0067">ATP-binding</keyword>
<evidence type="ECO:0000313" key="16">
    <source>
        <dbReference type="Proteomes" id="UP000241107"/>
    </source>
</evidence>
<dbReference type="AlphaFoldDB" id="A0A2P7YR13"/>
<accession>A0A2P7YR13</accession>
<evidence type="ECO:0000256" key="3">
    <source>
        <dbReference type="ARBA" id="ARBA00022801"/>
    </source>
</evidence>
<keyword evidence="16" id="KW-1185">Reference proteome</keyword>
<keyword evidence="6" id="KW-0238">DNA-binding</keyword>
<proteinExistence type="inferred from homology"/>
<keyword evidence="7" id="KW-0413">Isomerase</keyword>
<evidence type="ECO:0000256" key="9">
    <source>
        <dbReference type="ARBA" id="ARBA00034808"/>
    </source>
</evidence>
<evidence type="ECO:0000256" key="4">
    <source>
        <dbReference type="ARBA" id="ARBA00022806"/>
    </source>
</evidence>
<feature type="compositionally biased region" description="Basic residues" evidence="12">
    <location>
        <begin position="830"/>
        <end position="839"/>
    </location>
</feature>
<dbReference type="Gene3D" id="3.40.50.300">
    <property type="entry name" value="P-loop containing nucleotide triphosphate hydrolases"/>
    <property type="match status" value="2"/>
</dbReference>
<dbReference type="EMBL" id="PYFQ01000006">
    <property type="protein sequence ID" value="PSK38413.1"/>
    <property type="molecule type" value="Genomic_DNA"/>
</dbReference>
<reference evidence="15 16" key="1">
    <citation type="submission" date="2018-03" db="EMBL/GenBank/DDBJ databases">
        <title>Candida pseudohaemulonii genome assembly and annotation.</title>
        <authorList>
            <person name="Munoz J.F."/>
            <person name="Gade L.G."/>
            <person name="Chow N.A."/>
            <person name="Litvintseva A.P."/>
            <person name="Loparev V.N."/>
            <person name="Cuomo C.A."/>
        </authorList>
    </citation>
    <scope>NUCLEOTIDE SEQUENCE [LARGE SCALE GENOMIC DNA]</scope>
    <source>
        <strain evidence="15 16">B12108</strain>
    </source>
</reference>
<dbReference type="GO" id="GO:0003677">
    <property type="term" value="F:DNA binding"/>
    <property type="evidence" value="ECO:0007669"/>
    <property type="project" value="UniProtKB-KW"/>
</dbReference>
<evidence type="ECO:0000256" key="6">
    <source>
        <dbReference type="ARBA" id="ARBA00023125"/>
    </source>
</evidence>
<dbReference type="CDD" id="cd17932">
    <property type="entry name" value="DEXQc_UvrD"/>
    <property type="match status" value="1"/>
</dbReference>
<dbReference type="Gene3D" id="1.10.10.160">
    <property type="match status" value="1"/>
</dbReference>
<dbReference type="PANTHER" id="PTHR11070">
    <property type="entry name" value="UVRD / RECB / PCRA DNA HELICASE FAMILY MEMBER"/>
    <property type="match status" value="1"/>
</dbReference>
<feature type="compositionally biased region" description="Polar residues" evidence="12">
    <location>
        <begin position="804"/>
        <end position="814"/>
    </location>
</feature>
<evidence type="ECO:0000256" key="2">
    <source>
        <dbReference type="ARBA" id="ARBA00022741"/>
    </source>
</evidence>
<dbReference type="GO" id="GO:0005634">
    <property type="term" value="C:nucleus"/>
    <property type="evidence" value="ECO:0007669"/>
    <property type="project" value="TreeGrafter"/>
</dbReference>
<comment type="catalytic activity">
    <reaction evidence="10">
        <text>ATP + H2O = ADP + phosphate + H(+)</text>
        <dbReference type="Rhea" id="RHEA:13065"/>
        <dbReference type="ChEBI" id="CHEBI:15377"/>
        <dbReference type="ChEBI" id="CHEBI:15378"/>
        <dbReference type="ChEBI" id="CHEBI:30616"/>
        <dbReference type="ChEBI" id="CHEBI:43474"/>
        <dbReference type="ChEBI" id="CHEBI:456216"/>
        <dbReference type="EC" id="5.6.2.4"/>
    </reaction>
</comment>
<dbReference type="OrthoDB" id="1470711at2759"/>
<dbReference type="InterPro" id="IPR000212">
    <property type="entry name" value="DNA_helicase_UvrD/REP"/>
</dbReference>
<evidence type="ECO:0000256" key="5">
    <source>
        <dbReference type="ARBA" id="ARBA00022840"/>
    </source>
</evidence>
<evidence type="ECO:0000256" key="8">
    <source>
        <dbReference type="ARBA" id="ARBA00034617"/>
    </source>
</evidence>
<evidence type="ECO:0000256" key="7">
    <source>
        <dbReference type="ARBA" id="ARBA00023235"/>
    </source>
</evidence>
<protein>
    <recommendedName>
        <fullName evidence="9">DNA 3'-5' helicase</fullName>
        <ecNumber evidence="9">5.6.2.4</ecNumber>
    </recommendedName>
</protein>
<comment type="similarity">
    <text evidence="1">Belongs to the helicase family. UvrD subfamily.</text>
</comment>
<dbReference type="CDD" id="cd18807">
    <property type="entry name" value="SF1_C_UvrD"/>
    <property type="match status" value="1"/>
</dbReference>
<dbReference type="GO" id="GO:0000725">
    <property type="term" value="P:recombinational repair"/>
    <property type="evidence" value="ECO:0007669"/>
    <property type="project" value="TreeGrafter"/>
</dbReference>